<dbReference type="AlphaFoldDB" id="A0A8H8CGY0"/>
<organism evidence="2">
    <name type="scientific">Psilocybe cubensis</name>
    <name type="common">Psychedelic mushroom</name>
    <name type="synonym">Stropharia cubensis</name>
    <dbReference type="NCBI Taxonomy" id="181762"/>
    <lineage>
        <taxon>Eukaryota</taxon>
        <taxon>Fungi</taxon>
        <taxon>Dikarya</taxon>
        <taxon>Basidiomycota</taxon>
        <taxon>Agaricomycotina</taxon>
        <taxon>Agaricomycetes</taxon>
        <taxon>Agaricomycetidae</taxon>
        <taxon>Agaricales</taxon>
        <taxon>Agaricineae</taxon>
        <taxon>Strophariaceae</taxon>
        <taxon>Psilocybe</taxon>
    </lineage>
</organism>
<evidence type="ECO:0000256" key="1">
    <source>
        <dbReference type="SAM" id="Phobius"/>
    </source>
</evidence>
<keyword evidence="1" id="KW-0472">Membrane</keyword>
<accession>A0A8H8CGY0</accession>
<dbReference type="Gene3D" id="2.60.120.260">
    <property type="entry name" value="Galactose-binding domain-like"/>
    <property type="match status" value="1"/>
</dbReference>
<feature type="transmembrane region" description="Helical" evidence="1">
    <location>
        <begin position="134"/>
        <end position="151"/>
    </location>
</feature>
<comment type="caution">
    <text evidence="2">The sequence shown here is derived from an EMBL/GenBank/DDBJ whole genome shotgun (WGS) entry which is preliminary data.</text>
</comment>
<keyword evidence="1" id="KW-0812">Transmembrane</keyword>
<evidence type="ECO:0000313" key="2">
    <source>
        <dbReference type="EMBL" id="KAG5164555.1"/>
    </source>
</evidence>
<sequence length="158" mass="16881">MYTFNYGPGTGDANICRIDSNGNVVAGQAGCYNLPSNCSDSIAAGQSADSSASYKFKGSGIYITGVLNSLSPVYTVDLDGTSKDVDGVVDSLPFTCAPLFSATNLDPNVEHTIRLSIKGPSPNRNMTVDPDGKFLTFAMANFMYAVLYFPVTKELMMW</sequence>
<proteinExistence type="predicted"/>
<gene>
    <name evidence="2" type="ORF">JR316_010191</name>
</gene>
<keyword evidence="1" id="KW-1133">Transmembrane helix</keyword>
<dbReference type="EMBL" id="JAFIQS010000011">
    <property type="protein sequence ID" value="KAG5164555.1"/>
    <property type="molecule type" value="Genomic_DNA"/>
</dbReference>
<protein>
    <submittedName>
        <fullName evidence="2">Uncharacterized protein</fullName>
    </submittedName>
</protein>
<reference evidence="2" key="1">
    <citation type="submission" date="2021-02" db="EMBL/GenBank/DDBJ databases">
        <title>Psilocybe cubensis genome.</title>
        <authorList>
            <person name="Mckernan K.J."/>
            <person name="Crawford S."/>
            <person name="Trippe A."/>
            <person name="Kane L.T."/>
            <person name="Mclaughlin S."/>
        </authorList>
    </citation>
    <scope>NUCLEOTIDE SEQUENCE [LARGE SCALE GENOMIC DNA]</scope>
    <source>
        <strain evidence="2">MGC-MH-2018</strain>
    </source>
</reference>
<name>A0A8H8CGY0_PSICU</name>
<dbReference type="OrthoDB" id="2984396at2759"/>